<feature type="transmembrane region" description="Helical" evidence="2">
    <location>
        <begin position="12"/>
        <end position="32"/>
    </location>
</feature>
<keyword evidence="4" id="KW-1185">Reference proteome</keyword>
<evidence type="ECO:0000313" key="4">
    <source>
        <dbReference type="Proteomes" id="UP000527355"/>
    </source>
</evidence>
<evidence type="ECO:0000256" key="1">
    <source>
        <dbReference type="SAM" id="MobiDB-lite"/>
    </source>
</evidence>
<protein>
    <submittedName>
        <fullName evidence="3">Uncharacterized protein</fullName>
    </submittedName>
</protein>
<evidence type="ECO:0000313" key="3">
    <source>
        <dbReference type="EMBL" id="KAF6369299.1"/>
    </source>
</evidence>
<keyword evidence="2" id="KW-1133">Transmembrane helix</keyword>
<feature type="region of interest" description="Disordered" evidence="1">
    <location>
        <begin position="116"/>
        <end position="142"/>
    </location>
</feature>
<name>A0A7J7Z5A4_MYOMY</name>
<gene>
    <name evidence="3" type="ORF">mMyoMyo1_010665</name>
</gene>
<accession>A0A7J7Z5A4</accession>
<proteinExistence type="predicted"/>
<sequence length="175" mass="19532">MICLGRAQEAANFSFFLFSFFFFWRLPTLISFSEQAFGLLLIPPPNHRRVTAFGWKRLLADLHKLPDFEGQAGAQGGFADPECAQCMSPVLSLEMKPTARLWALPMSAAWRGSQLSRTGAAPRRRPGVSLVRPAEQPRPMSPGVTKARAPLWLGYGCWPSLLMRFGPLFPLSMCF</sequence>
<keyword evidence="2" id="KW-0472">Membrane</keyword>
<organism evidence="3 4">
    <name type="scientific">Myotis myotis</name>
    <name type="common">Greater mouse-eared bat</name>
    <name type="synonym">Vespertilio myotis</name>
    <dbReference type="NCBI Taxonomy" id="51298"/>
    <lineage>
        <taxon>Eukaryota</taxon>
        <taxon>Metazoa</taxon>
        <taxon>Chordata</taxon>
        <taxon>Craniata</taxon>
        <taxon>Vertebrata</taxon>
        <taxon>Euteleostomi</taxon>
        <taxon>Mammalia</taxon>
        <taxon>Eutheria</taxon>
        <taxon>Laurasiatheria</taxon>
        <taxon>Chiroptera</taxon>
        <taxon>Yangochiroptera</taxon>
        <taxon>Vespertilionidae</taxon>
        <taxon>Myotis</taxon>
    </lineage>
</organism>
<reference evidence="3 4" key="1">
    <citation type="journal article" date="2020" name="Nature">
        <title>Six reference-quality genomes reveal evolution of bat adaptations.</title>
        <authorList>
            <person name="Jebb D."/>
            <person name="Huang Z."/>
            <person name="Pippel M."/>
            <person name="Hughes G.M."/>
            <person name="Lavrichenko K."/>
            <person name="Devanna P."/>
            <person name="Winkler S."/>
            <person name="Jermiin L.S."/>
            <person name="Skirmuntt E.C."/>
            <person name="Katzourakis A."/>
            <person name="Burkitt-Gray L."/>
            <person name="Ray D.A."/>
            <person name="Sullivan K.A.M."/>
            <person name="Roscito J.G."/>
            <person name="Kirilenko B.M."/>
            <person name="Davalos L.M."/>
            <person name="Corthals A.P."/>
            <person name="Power M.L."/>
            <person name="Jones G."/>
            <person name="Ransome R.D."/>
            <person name="Dechmann D.K.N."/>
            <person name="Locatelli A.G."/>
            <person name="Puechmaille S.J."/>
            <person name="Fedrigo O."/>
            <person name="Jarvis E.D."/>
            <person name="Hiller M."/>
            <person name="Vernes S.C."/>
            <person name="Myers E.W."/>
            <person name="Teeling E.C."/>
        </authorList>
    </citation>
    <scope>NUCLEOTIDE SEQUENCE [LARGE SCALE GENOMIC DNA]</scope>
    <source>
        <strain evidence="3">MMyoMyo1</strain>
        <tissue evidence="3">Flight muscle</tissue>
    </source>
</reference>
<dbReference type="EMBL" id="JABWUV010000003">
    <property type="protein sequence ID" value="KAF6369299.1"/>
    <property type="molecule type" value="Genomic_DNA"/>
</dbReference>
<comment type="caution">
    <text evidence="3">The sequence shown here is derived from an EMBL/GenBank/DDBJ whole genome shotgun (WGS) entry which is preliminary data.</text>
</comment>
<keyword evidence="2" id="KW-0812">Transmembrane</keyword>
<dbReference type="Proteomes" id="UP000527355">
    <property type="component" value="Unassembled WGS sequence"/>
</dbReference>
<evidence type="ECO:0000256" key="2">
    <source>
        <dbReference type="SAM" id="Phobius"/>
    </source>
</evidence>
<dbReference type="AlphaFoldDB" id="A0A7J7Z5A4"/>